<dbReference type="Proteomes" id="UP000176501">
    <property type="component" value="Unassembled WGS sequence"/>
</dbReference>
<dbReference type="AlphaFoldDB" id="A0A1F7W7N7"/>
<sequence length="83" mass="10158">MNAMDFWDDQTFSSRKCDKENSRAKGDRPRQYLCQWKKHVRDNKEDSCDRRDDDQTKCEAWQPVFFQFHMNDSIPYQAQFDLK</sequence>
<reference evidence="1 2" key="1">
    <citation type="journal article" date="2016" name="Nat. Commun.">
        <title>Thousands of microbial genomes shed light on interconnected biogeochemical processes in an aquifer system.</title>
        <authorList>
            <person name="Anantharaman K."/>
            <person name="Brown C.T."/>
            <person name="Hug L.A."/>
            <person name="Sharon I."/>
            <person name="Castelle C.J."/>
            <person name="Probst A.J."/>
            <person name="Thomas B.C."/>
            <person name="Singh A."/>
            <person name="Wilkins M.J."/>
            <person name="Karaoz U."/>
            <person name="Brodie E.L."/>
            <person name="Williams K.H."/>
            <person name="Hubbard S.S."/>
            <person name="Banfield J.F."/>
        </authorList>
    </citation>
    <scope>NUCLEOTIDE SEQUENCE [LARGE SCALE GENOMIC DNA]</scope>
</reference>
<dbReference type="EMBL" id="MGFE01000015">
    <property type="protein sequence ID" value="OGL98813.1"/>
    <property type="molecule type" value="Genomic_DNA"/>
</dbReference>
<organism evidence="1 2">
    <name type="scientific">Candidatus Uhrbacteria bacterium RIFOXYB2_FULL_57_15</name>
    <dbReference type="NCBI Taxonomy" id="1802422"/>
    <lineage>
        <taxon>Bacteria</taxon>
        <taxon>Candidatus Uhriibacteriota</taxon>
    </lineage>
</organism>
<accession>A0A1F7W7N7</accession>
<protein>
    <submittedName>
        <fullName evidence="1">Uncharacterized protein</fullName>
    </submittedName>
</protein>
<evidence type="ECO:0000313" key="1">
    <source>
        <dbReference type="EMBL" id="OGL98813.1"/>
    </source>
</evidence>
<proteinExistence type="predicted"/>
<evidence type="ECO:0000313" key="2">
    <source>
        <dbReference type="Proteomes" id="UP000176501"/>
    </source>
</evidence>
<comment type="caution">
    <text evidence="1">The sequence shown here is derived from an EMBL/GenBank/DDBJ whole genome shotgun (WGS) entry which is preliminary data.</text>
</comment>
<gene>
    <name evidence="1" type="ORF">A2304_04955</name>
</gene>
<name>A0A1F7W7N7_9BACT</name>